<dbReference type="EMBL" id="OX395136">
    <property type="protein sequence ID" value="CAI5787237.1"/>
    <property type="molecule type" value="Genomic_DNA"/>
</dbReference>
<feature type="compositionally biased region" description="Basic and acidic residues" evidence="12">
    <location>
        <begin position="614"/>
        <end position="624"/>
    </location>
</feature>
<keyword evidence="10" id="KW-0007">Acetylation</keyword>
<feature type="compositionally biased region" description="Low complexity" evidence="12">
    <location>
        <begin position="53"/>
        <end position="77"/>
    </location>
</feature>
<evidence type="ECO:0000256" key="2">
    <source>
        <dbReference type="ARBA" id="ARBA00009487"/>
    </source>
</evidence>
<evidence type="ECO:0000256" key="6">
    <source>
        <dbReference type="ARBA" id="ARBA00022690"/>
    </source>
</evidence>
<comment type="similarity">
    <text evidence="2">Belongs to the protease inhibitor I27 (calpastatin) family.</text>
</comment>
<evidence type="ECO:0000256" key="4">
    <source>
        <dbReference type="ARBA" id="ARBA00022499"/>
    </source>
</evidence>
<dbReference type="Proteomes" id="UP001178461">
    <property type="component" value="Chromosome 11"/>
</dbReference>
<feature type="compositionally biased region" description="Basic and acidic residues" evidence="12">
    <location>
        <begin position="28"/>
        <end position="41"/>
    </location>
</feature>
<proteinExistence type="inferred from homology"/>
<feature type="compositionally biased region" description="Basic and acidic residues" evidence="12">
    <location>
        <begin position="367"/>
        <end position="376"/>
    </location>
</feature>
<gene>
    <name evidence="13" type="ORF">PODLI_1B036794</name>
</gene>
<feature type="compositionally biased region" description="Polar residues" evidence="12">
    <location>
        <begin position="80"/>
        <end position="89"/>
    </location>
</feature>
<dbReference type="GO" id="GO:0010859">
    <property type="term" value="F:calcium-dependent cysteine-type endopeptidase inhibitor activity"/>
    <property type="evidence" value="ECO:0007669"/>
    <property type="project" value="TreeGrafter"/>
</dbReference>
<feature type="region of interest" description="Disordered" evidence="12">
    <location>
        <begin position="1"/>
        <end position="195"/>
    </location>
</feature>
<feature type="compositionally biased region" description="Low complexity" evidence="12">
    <location>
        <begin position="536"/>
        <end position="559"/>
    </location>
</feature>
<comment type="function">
    <text evidence="1">Specific inhibition of calpain (calcium-dependent cysteine protease). Plays a key role in postmortem tenderization of meat and have been proposed to be involved in muscle protein degradation in living tissue.</text>
</comment>
<dbReference type="InterPro" id="IPR001259">
    <property type="entry name" value="Prot_inh_calpain"/>
</dbReference>
<dbReference type="AlphaFoldDB" id="A0AA35PJP4"/>
<feature type="compositionally biased region" description="Polar residues" evidence="12">
    <location>
        <begin position="153"/>
        <end position="172"/>
    </location>
</feature>
<organism evidence="13 14">
    <name type="scientific">Podarcis lilfordi</name>
    <name type="common">Lilford's wall lizard</name>
    <dbReference type="NCBI Taxonomy" id="74358"/>
    <lineage>
        <taxon>Eukaryota</taxon>
        <taxon>Metazoa</taxon>
        <taxon>Chordata</taxon>
        <taxon>Craniata</taxon>
        <taxon>Vertebrata</taxon>
        <taxon>Euteleostomi</taxon>
        <taxon>Lepidosauria</taxon>
        <taxon>Squamata</taxon>
        <taxon>Bifurcata</taxon>
        <taxon>Unidentata</taxon>
        <taxon>Episquamata</taxon>
        <taxon>Laterata</taxon>
        <taxon>Lacertibaenia</taxon>
        <taxon>Lacertidae</taxon>
        <taxon>Podarcis</taxon>
    </lineage>
</organism>
<keyword evidence="5" id="KW-0597">Phosphoprotein</keyword>
<feature type="compositionally biased region" description="Pro residues" evidence="12">
    <location>
        <begin position="472"/>
        <end position="482"/>
    </location>
</feature>
<dbReference type="GO" id="GO:0005737">
    <property type="term" value="C:cytoplasm"/>
    <property type="evidence" value="ECO:0007669"/>
    <property type="project" value="TreeGrafter"/>
</dbReference>
<evidence type="ECO:0000256" key="3">
    <source>
        <dbReference type="ARBA" id="ARBA00017619"/>
    </source>
</evidence>
<keyword evidence="6" id="KW-0646">Protease inhibitor</keyword>
<evidence type="ECO:0000256" key="5">
    <source>
        <dbReference type="ARBA" id="ARBA00022553"/>
    </source>
</evidence>
<feature type="compositionally biased region" description="Basic and acidic residues" evidence="12">
    <location>
        <begin position="487"/>
        <end position="501"/>
    </location>
</feature>
<dbReference type="PANTHER" id="PTHR10077">
    <property type="entry name" value="CALPASTATIN"/>
    <property type="match status" value="1"/>
</dbReference>
<feature type="compositionally biased region" description="Basic residues" evidence="12">
    <location>
        <begin position="1"/>
        <end position="10"/>
    </location>
</feature>
<dbReference type="Pfam" id="PF00748">
    <property type="entry name" value="Calpain_inhib"/>
    <property type="match status" value="3"/>
</dbReference>
<evidence type="ECO:0000313" key="14">
    <source>
        <dbReference type="Proteomes" id="UP001178461"/>
    </source>
</evidence>
<feature type="compositionally biased region" description="Basic and acidic residues" evidence="12">
    <location>
        <begin position="336"/>
        <end position="348"/>
    </location>
</feature>
<evidence type="ECO:0000256" key="12">
    <source>
        <dbReference type="SAM" id="MobiDB-lite"/>
    </source>
</evidence>
<keyword evidence="9" id="KW-0832">Ubl conjugation</keyword>
<feature type="compositionally biased region" description="Basic and acidic residues" evidence="12">
    <location>
        <begin position="173"/>
        <end position="186"/>
    </location>
</feature>
<feature type="compositionally biased region" description="Basic and acidic residues" evidence="12">
    <location>
        <begin position="108"/>
        <end position="138"/>
    </location>
</feature>
<accession>A0AA35PJP4</accession>
<feature type="compositionally biased region" description="Basic and acidic residues" evidence="12">
    <location>
        <begin position="576"/>
        <end position="602"/>
    </location>
</feature>
<feature type="compositionally biased region" description="Low complexity" evidence="12">
    <location>
        <begin position="685"/>
        <end position="695"/>
    </location>
</feature>
<protein>
    <recommendedName>
        <fullName evidence="3">Calpastatin</fullName>
    </recommendedName>
    <alternativeName>
        <fullName evidence="11">Calpain inhibitor</fullName>
    </alternativeName>
</protein>
<reference evidence="13" key="1">
    <citation type="submission" date="2022-12" db="EMBL/GenBank/DDBJ databases">
        <authorList>
            <person name="Alioto T."/>
            <person name="Alioto T."/>
            <person name="Gomez Garrido J."/>
        </authorList>
    </citation>
    <scope>NUCLEOTIDE SEQUENCE</scope>
</reference>
<dbReference type="InterPro" id="IPR026998">
    <property type="entry name" value="Calpastatin"/>
</dbReference>
<dbReference type="PANTHER" id="PTHR10077:SF0">
    <property type="entry name" value="CALPASTATIN"/>
    <property type="match status" value="1"/>
</dbReference>
<feature type="compositionally biased region" description="Basic and acidic residues" evidence="12">
    <location>
        <begin position="409"/>
        <end position="457"/>
    </location>
</feature>
<feature type="region of interest" description="Disordered" evidence="12">
    <location>
        <begin position="214"/>
        <end position="319"/>
    </location>
</feature>
<evidence type="ECO:0000256" key="11">
    <source>
        <dbReference type="ARBA" id="ARBA00033013"/>
    </source>
</evidence>
<feature type="compositionally biased region" description="Low complexity" evidence="12">
    <location>
        <begin position="502"/>
        <end position="522"/>
    </location>
</feature>
<feature type="compositionally biased region" description="Low complexity" evidence="12">
    <location>
        <begin position="377"/>
        <end position="387"/>
    </location>
</feature>
<feature type="compositionally biased region" description="Basic and acidic residues" evidence="12">
    <location>
        <begin position="276"/>
        <end position="298"/>
    </location>
</feature>
<evidence type="ECO:0000256" key="9">
    <source>
        <dbReference type="ARBA" id="ARBA00022843"/>
    </source>
</evidence>
<sequence>MSQPQKGKKTPAKEGRSRGPKNASGSSGDKKGAEAVEKKPESASLTESPKTQTSGTSSISKAQSSSTVSSKTPTMKPSETKASSSQQKASGVESHKRKRNKKQAAQKAKAEAEKAAQLAKPDDSQSKRSSEEKQKEPGGAKSQSKPSVVEPKQPSTGKVPSGQIDKTTTQLTSKEEPKAKPDDKSLPTKAAVAAAGTAGAVAAAGLTVAAAETKEGKLPAPAPAAAESKPAEKSDIDAALDDLIDTLGGPEENEPPTPEYTGPTVSDPMSSLYIEELGKRESTIPPEYRKLLEGKGDGKAVPPPVAVGESQPTMTDDDLADALSSDFTCSAVTSAGEKKDLPKEKPAEEGELLQAQSASSISSSAPPKEKKARVEEAALSDSALDALVDTLGMPEPEPEVDLSSIVEVEEPKAKERKEKKPGERDDTIPPEYRLKPELDKDGKPLLPKPEEKPKPLSDSDLADEFSKDFACPTPPAEIPKPSTPADVPKKPEAAEPPKTPKENVATSPAVPSVQPSAPSGVSTKPSAAESKKISTEEVVSAAAAPSVASSAPSVTSPTSQVPDEALEALSGSLGKVEPHPEEKKPAVDKVKEKAKQEEREKLGEDEETIPPDYRLTEAKDKDGKPLLPKPQEKPQPLSESELIDALSEGFSSSSAPTAKAAPTAAPQKPTGAGKPAVAPTEEVISSASASAVHSSAPPPPAATPGRKELDDAADLLADSLGQREPDPDENKPLVDKIKEKAKSEHRDKLGEKDETIPPDYRHILDSDEKGKPTGKDAEKPKEQKKPADDSAAIDALSGDFDNCGKPPVSQPSTKDEKTKDAATSKPARKDEKKSKSRKAKEQSSSAKSEKQKKS</sequence>
<keyword evidence="8" id="KW-0677">Repeat</keyword>
<feature type="region of interest" description="Disordered" evidence="12">
    <location>
        <begin position="333"/>
        <end position="854"/>
    </location>
</feature>
<feature type="compositionally biased region" description="Basic residues" evidence="12">
    <location>
        <begin position="95"/>
        <end position="104"/>
    </location>
</feature>
<evidence type="ECO:0000313" key="13">
    <source>
        <dbReference type="EMBL" id="CAI5787237.1"/>
    </source>
</evidence>
<feature type="compositionally biased region" description="Basic and acidic residues" evidence="12">
    <location>
        <begin position="813"/>
        <end position="833"/>
    </location>
</feature>
<feature type="compositionally biased region" description="Low complexity" evidence="12">
    <location>
        <begin position="651"/>
        <end position="673"/>
    </location>
</feature>
<feature type="compositionally biased region" description="Basic and acidic residues" evidence="12">
    <location>
        <begin position="721"/>
        <end position="788"/>
    </location>
</feature>
<evidence type="ECO:0000256" key="10">
    <source>
        <dbReference type="ARBA" id="ARBA00022990"/>
    </source>
</evidence>
<keyword evidence="4" id="KW-1017">Isopeptide bond</keyword>
<evidence type="ECO:0000256" key="1">
    <source>
        <dbReference type="ARBA" id="ARBA00002637"/>
    </source>
</evidence>
<keyword evidence="14" id="KW-1185">Reference proteome</keyword>
<feature type="compositionally biased region" description="Low complexity" evidence="12">
    <location>
        <begin position="354"/>
        <end position="365"/>
    </location>
</feature>
<evidence type="ECO:0000256" key="7">
    <source>
        <dbReference type="ARBA" id="ARBA00022704"/>
    </source>
</evidence>
<evidence type="ECO:0000256" key="8">
    <source>
        <dbReference type="ARBA" id="ARBA00022737"/>
    </source>
</evidence>
<keyword evidence="7" id="KW-0789">Thiol protease inhibitor</keyword>
<feature type="compositionally biased region" description="Polar residues" evidence="12">
    <location>
        <begin position="43"/>
        <end position="52"/>
    </location>
</feature>
<name>A0AA35PJP4_9SAUR</name>